<reference evidence="3" key="1">
    <citation type="journal article" date="2017" name="Nat. Commun.">
        <title>The asparagus genome sheds light on the origin and evolution of a young Y chromosome.</title>
        <authorList>
            <person name="Harkess A."/>
            <person name="Zhou J."/>
            <person name="Xu C."/>
            <person name="Bowers J.E."/>
            <person name="Van der Hulst R."/>
            <person name="Ayyampalayam S."/>
            <person name="Mercati F."/>
            <person name="Riccardi P."/>
            <person name="McKain M.R."/>
            <person name="Kakrana A."/>
            <person name="Tang H."/>
            <person name="Ray J."/>
            <person name="Groenendijk J."/>
            <person name="Arikit S."/>
            <person name="Mathioni S.M."/>
            <person name="Nakano M."/>
            <person name="Shan H."/>
            <person name="Telgmann-Rauber A."/>
            <person name="Kanno A."/>
            <person name="Yue Z."/>
            <person name="Chen H."/>
            <person name="Li W."/>
            <person name="Chen Y."/>
            <person name="Xu X."/>
            <person name="Zhang Y."/>
            <person name="Luo S."/>
            <person name="Chen H."/>
            <person name="Gao J."/>
            <person name="Mao Z."/>
            <person name="Pires J.C."/>
            <person name="Luo M."/>
            <person name="Kudrna D."/>
            <person name="Wing R.A."/>
            <person name="Meyers B.C."/>
            <person name="Yi K."/>
            <person name="Kong H."/>
            <person name="Lavrijsen P."/>
            <person name="Sunseri F."/>
            <person name="Falavigna A."/>
            <person name="Ye Y."/>
            <person name="Leebens-Mack J.H."/>
            <person name="Chen G."/>
        </authorList>
    </citation>
    <scope>NUCLEOTIDE SEQUENCE [LARGE SCALE GENOMIC DNA]</scope>
    <source>
        <strain evidence="3">cv. DH0086</strain>
    </source>
</reference>
<dbReference type="EMBL" id="CM007385">
    <property type="protein sequence ID" value="ONK70468.1"/>
    <property type="molecule type" value="Genomic_DNA"/>
</dbReference>
<keyword evidence="3" id="KW-1185">Reference proteome</keyword>
<dbReference type="InterPro" id="IPR011009">
    <property type="entry name" value="Kinase-like_dom_sf"/>
</dbReference>
<organism evidence="2 3">
    <name type="scientific">Asparagus officinalis</name>
    <name type="common">Garden asparagus</name>
    <dbReference type="NCBI Taxonomy" id="4686"/>
    <lineage>
        <taxon>Eukaryota</taxon>
        <taxon>Viridiplantae</taxon>
        <taxon>Streptophyta</taxon>
        <taxon>Embryophyta</taxon>
        <taxon>Tracheophyta</taxon>
        <taxon>Spermatophyta</taxon>
        <taxon>Magnoliopsida</taxon>
        <taxon>Liliopsida</taxon>
        <taxon>Asparagales</taxon>
        <taxon>Asparagaceae</taxon>
        <taxon>Asparagoideae</taxon>
        <taxon>Asparagus</taxon>
    </lineage>
</organism>
<dbReference type="AlphaFoldDB" id="A0A5P1EWJ2"/>
<sequence>MFSGDLFSRELSSTATSMRGTICYVAPEHGGCGRLMEKADIYSFGVLVLVIVSGRRPLHVLSSPMKLERANLVGWCRQLAAPAMKAPELRPDSGEVVRILKGEMDLPVAPLDSSPSPNSRVSSKRRKAIHDPE</sequence>
<evidence type="ECO:0000313" key="2">
    <source>
        <dbReference type="EMBL" id="ONK70468.1"/>
    </source>
</evidence>
<dbReference type="SUPFAM" id="SSF56112">
    <property type="entry name" value="Protein kinase-like (PK-like)"/>
    <property type="match status" value="1"/>
</dbReference>
<feature type="compositionally biased region" description="Basic residues" evidence="1">
    <location>
        <begin position="122"/>
        <end position="133"/>
    </location>
</feature>
<evidence type="ECO:0000256" key="1">
    <source>
        <dbReference type="SAM" id="MobiDB-lite"/>
    </source>
</evidence>
<dbReference type="PANTHER" id="PTHR46821:SF4">
    <property type="entry name" value="OS08G0275200 PROTEIN"/>
    <property type="match status" value="1"/>
</dbReference>
<dbReference type="Proteomes" id="UP000243459">
    <property type="component" value="Chromosome 5"/>
</dbReference>
<dbReference type="InterPro" id="IPR044576">
    <property type="entry name" value="At4g25390-like"/>
</dbReference>
<accession>A0A5P1EWJ2</accession>
<dbReference type="Gene3D" id="1.10.510.10">
    <property type="entry name" value="Transferase(Phosphotransferase) domain 1"/>
    <property type="match status" value="1"/>
</dbReference>
<name>A0A5P1EWJ2_ASPOF</name>
<dbReference type="Gramene" id="ONK70468">
    <property type="protein sequence ID" value="ONK70468"/>
    <property type="gene ID" value="A4U43_C05F34030"/>
</dbReference>
<gene>
    <name evidence="2" type="ORF">A4U43_C05F34030</name>
</gene>
<dbReference type="PANTHER" id="PTHR46821">
    <property type="entry name" value="OS07G0586332 PROTEIN"/>
    <property type="match status" value="1"/>
</dbReference>
<evidence type="ECO:0000313" key="3">
    <source>
        <dbReference type="Proteomes" id="UP000243459"/>
    </source>
</evidence>
<proteinExistence type="predicted"/>
<feature type="region of interest" description="Disordered" evidence="1">
    <location>
        <begin position="107"/>
        <end position="133"/>
    </location>
</feature>
<evidence type="ECO:0008006" key="4">
    <source>
        <dbReference type="Google" id="ProtNLM"/>
    </source>
</evidence>
<protein>
    <recommendedName>
        <fullName evidence="4">Protein kinase domain-containing protein</fullName>
    </recommendedName>
</protein>